<accession>A0ABP0YQ46</accession>
<protein>
    <submittedName>
        <fullName evidence="3">Uncharacterized protein</fullName>
    </submittedName>
</protein>
<organism evidence="3 4">
    <name type="scientific">Citrullus colocynthis</name>
    <name type="common">colocynth</name>
    <dbReference type="NCBI Taxonomy" id="252529"/>
    <lineage>
        <taxon>Eukaryota</taxon>
        <taxon>Viridiplantae</taxon>
        <taxon>Streptophyta</taxon>
        <taxon>Embryophyta</taxon>
        <taxon>Tracheophyta</taxon>
        <taxon>Spermatophyta</taxon>
        <taxon>Magnoliopsida</taxon>
        <taxon>eudicotyledons</taxon>
        <taxon>Gunneridae</taxon>
        <taxon>Pentapetalae</taxon>
        <taxon>rosids</taxon>
        <taxon>fabids</taxon>
        <taxon>Cucurbitales</taxon>
        <taxon>Cucurbitaceae</taxon>
        <taxon>Benincaseae</taxon>
        <taxon>Citrullus</taxon>
    </lineage>
</organism>
<dbReference type="EMBL" id="OZ021739">
    <property type="protein sequence ID" value="CAK9322653.1"/>
    <property type="molecule type" value="Genomic_DNA"/>
</dbReference>
<sequence length="113" mass="12933">MRHRPQNWPGCEAIPEPPKLGDPSQEKENHVEKKRIISIKSNQFFCSILLFPLRIISFRSFLNPPDKDFLLISFLQFPISLCIPFPLSLNSSSIILCFLLIPSKSIPLPLCKT</sequence>
<proteinExistence type="predicted"/>
<feature type="transmembrane region" description="Helical" evidence="2">
    <location>
        <begin position="44"/>
        <end position="62"/>
    </location>
</feature>
<reference evidence="3 4" key="1">
    <citation type="submission" date="2024-03" db="EMBL/GenBank/DDBJ databases">
        <authorList>
            <person name="Gkanogiannis A."/>
            <person name="Becerra Lopez-Lavalle L."/>
        </authorList>
    </citation>
    <scope>NUCLEOTIDE SEQUENCE [LARGE SCALE GENOMIC DNA]</scope>
</reference>
<evidence type="ECO:0000256" key="2">
    <source>
        <dbReference type="SAM" id="Phobius"/>
    </source>
</evidence>
<name>A0ABP0YQ46_9ROSI</name>
<evidence type="ECO:0000256" key="1">
    <source>
        <dbReference type="SAM" id="MobiDB-lite"/>
    </source>
</evidence>
<keyword evidence="2" id="KW-0812">Transmembrane</keyword>
<feature type="transmembrane region" description="Helical" evidence="2">
    <location>
        <begin position="74"/>
        <end position="101"/>
    </location>
</feature>
<feature type="region of interest" description="Disordered" evidence="1">
    <location>
        <begin position="1"/>
        <end position="28"/>
    </location>
</feature>
<dbReference type="Proteomes" id="UP001642487">
    <property type="component" value="Chromosome 5"/>
</dbReference>
<gene>
    <name evidence="3" type="ORF">CITCOLO1_LOCUS14808</name>
</gene>
<evidence type="ECO:0000313" key="3">
    <source>
        <dbReference type="EMBL" id="CAK9322653.1"/>
    </source>
</evidence>
<evidence type="ECO:0000313" key="4">
    <source>
        <dbReference type="Proteomes" id="UP001642487"/>
    </source>
</evidence>
<keyword evidence="2" id="KW-0472">Membrane</keyword>
<keyword evidence="2" id="KW-1133">Transmembrane helix</keyword>
<keyword evidence="4" id="KW-1185">Reference proteome</keyword>